<evidence type="ECO:0008006" key="3">
    <source>
        <dbReference type="Google" id="ProtNLM"/>
    </source>
</evidence>
<sequence>MVHLLIGEWFTRLWTFQEVVLSRRAVILCGDSSLDMDEFLDFIVVGRYRLFCFPFPLPDHTSGVKPHWNECRSLRIYHRKRSTSGEGLDAKAVPLLLDNVRHRQMKEQVDRIWAVFGLFHPHLQDQLASLVDYSDTARQEHWRTFAGCLKIVVRESASFDLLEFSGQSGPRNGHLPSWCPNFIDDTVQRGYIFGMWNREINKQRNVVQTLLIAEDDKKAYERWSSIEYHHKKDISTTKSDYTLRVRGFLVDTIVEVVQDMHLIDVRDGIENFDSYGPGIENPIIVATVNWESQSLDLARRVYHGENGSDEDVPPEYIMALCTDCRINENCDEAYRNAISSLTTVDWHASNKLEPRQLSQESHFWGHLTSMAGHPSFSTKGGRFGVATPGCKPGDRVCMFYGGHPLYIMRWPTTDANTDAEHDKLPAEFVGTAFIPHLMEPHQSEAARLAPDEIFIIG</sequence>
<dbReference type="GeneID" id="54409106"/>
<dbReference type="InterPro" id="IPR052895">
    <property type="entry name" value="HetReg/Transcr_Mod"/>
</dbReference>
<organism evidence="1 2">
    <name type="scientific">Dothidotthia symphoricarpi CBS 119687</name>
    <dbReference type="NCBI Taxonomy" id="1392245"/>
    <lineage>
        <taxon>Eukaryota</taxon>
        <taxon>Fungi</taxon>
        <taxon>Dikarya</taxon>
        <taxon>Ascomycota</taxon>
        <taxon>Pezizomycotina</taxon>
        <taxon>Dothideomycetes</taxon>
        <taxon>Pleosporomycetidae</taxon>
        <taxon>Pleosporales</taxon>
        <taxon>Dothidotthiaceae</taxon>
        <taxon>Dothidotthia</taxon>
    </lineage>
</organism>
<dbReference type="OrthoDB" id="2157530at2759"/>
<gene>
    <name evidence="1" type="ORF">P153DRAFT_369049</name>
</gene>
<proteinExistence type="predicted"/>
<accession>A0A6A6A577</accession>
<dbReference type="RefSeq" id="XP_033520717.1">
    <property type="nucleotide sequence ID" value="XM_033668674.1"/>
</dbReference>
<evidence type="ECO:0000313" key="1">
    <source>
        <dbReference type="EMBL" id="KAF2126325.1"/>
    </source>
</evidence>
<dbReference type="PANTHER" id="PTHR24148:SF73">
    <property type="entry name" value="HET DOMAIN PROTEIN (AFU_ORTHOLOGUE AFUA_8G01020)"/>
    <property type="match status" value="1"/>
</dbReference>
<dbReference type="Proteomes" id="UP000799771">
    <property type="component" value="Unassembled WGS sequence"/>
</dbReference>
<name>A0A6A6A577_9PLEO</name>
<dbReference type="PANTHER" id="PTHR24148">
    <property type="entry name" value="ANKYRIN REPEAT DOMAIN-CONTAINING PROTEIN 39 HOMOLOG-RELATED"/>
    <property type="match status" value="1"/>
</dbReference>
<dbReference type="AlphaFoldDB" id="A0A6A6A577"/>
<reference evidence="1" key="1">
    <citation type="journal article" date="2020" name="Stud. Mycol.">
        <title>101 Dothideomycetes genomes: a test case for predicting lifestyles and emergence of pathogens.</title>
        <authorList>
            <person name="Haridas S."/>
            <person name="Albert R."/>
            <person name="Binder M."/>
            <person name="Bloem J."/>
            <person name="Labutti K."/>
            <person name="Salamov A."/>
            <person name="Andreopoulos B."/>
            <person name="Baker S."/>
            <person name="Barry K."/>
            <person name="Bills G."/>
            <person name="Bluhm B."/>
            <person name="Cannon C."/>
            <person name="Castanera R."/>
            <person name="Culley D."/>
            <person name="Daum C."/>
            <person name="Ezra D."/>
            <person name="Gonzalez J."/>
            <person name="Henrissat B."/>
            <person name="Kuo A."/>
            <person name="Liang C."/>
            <person name="Lipzen A."/>
            <person name="Lutzoni F."/>
            <person name="Magnuson J."/>
            <person name="Mondo S."/>
            <person name="Nolan M."/>
            <person name="Ohm R."/>
            <person name="Pangilinan J."/>
            <person name="Park H.-J."/>
            <person name="Ramirez L."/>
            <person name="Alfaro M."/>
            <person name="Sun H."/>
            <person name="Tritt A."/>
            <person name="Yoshinaga Y."/>
            <person name="Zwiers L.-H."/>
            <person name="Turgeon B."/>
            <person name="Goodwin S."/>
            <person name="Spatafora J."/>
            <person name="Crous P."/>
            <person name="Grigoriev I."/>
        </authorList>
    </citation>
    <scope>NUCLEOTIDE SEQUENCE</scope>
    <source>
        <strain evidence="1">CBS 119687</strain>
    </source>
</reference>
<dbReference type="EMBL" id="ML977513">
    <property type="protein sequence ID" value="KAF2126325.1"/>
    <property type="molecule type" value="Genomic_DNA"/>
</dbReference>
<keyword evidence="2" id="KW-1185">Reference proteome</keyword>
<evidence type="ECO:0000313" key="2">
    <source>
        <dbReference type="Proteomes" id="UP000799771"/>
    </source>
</evidence>
<protein>
    <recommendedName>
        <fullName evidence="3">Heterokaryon incompatibility domain-containing protein</fullName>
    </recommendedName>
</protein>